<dbReference type="Proteomes" id="UP001345963">
    <property type="component" value="Unassembled WGS sequence"/>
</dbReference>
<protein>
    <submittedName>
        <fullName evidence="2">Uncharacterized protein</fullName>
    </submittedName>
</protein>
<evidence type="ECO:0000313" key="2">
    <source>
        <dbReference type="EMBL" id="MED6231412.1"/>
    </source>
</evidence>
<accession>A0ABU7A0E5</accession>
<dbReference type="EMBL" id="JAHUTI010000009">
    <property type="protein sequence ID" value="MED6231412.1"/>
    <property type="molecule type" value="Genomic_DNA"/>
</dbReference>
<organism evidence="2 3">
    <name type="scientific">Ataeniobius toweri</name>
    <dbReference type="NCBI Taxonomy" id="208326"/>
    <lineage>
        <taxon>Eukaryota</taxon>
        <taxon>Metazoa</taxon>
        <taxon>Chordata</taxon>
        <taxon>Craniata</taxon>
        <taxon>Vertebrata</taxon>
        <taxon>Euteleostomi</taxon>
        <taxon>Actinopterygii</taxon>
        <taxon>Neopterygii</taxon>
        <taxon>Teleostei</taxon>
        <taxon>Neoteleostei</taxon>
        <taxon>Acanthomorphata</taxon>
        <taxon>Ovalentaria</taxon>
        <taxon>Atherinomorphae</taxon>
        <taxon>Cyprinodontiformes</taxon>
        <taxon>Goodeidae</taxon>
        <taxon>Ataeniobius</taxon>
    </lineage>
</organism>
<sequence length="101" mass="11441">MVGLGDQTSQIVPYFSLLSRCPSDRDSVPHLTGSNSDKSKNYSTGAFLKCKEIRAAVIIRELHQLPFKIRSSVPHHDQPARHDAGKIKQNKKRIFLYSLHQ</sequence>
<comment type="caution">
    <text evidence="2">The sequence shown here is derived from an EMBL/GenBank/DDBJ whole genome shotgun (WGS) entry which is preliminary data.</text>
</comment>
<proteinExistence type="predicted"/>
<feature type="compositionally biased region" description="Basic and acidic residues" evidence="1">
    <location>
        <begin position="74"/>
        <end position="86"/>
    </location>
</feature>
<reference evidence="2 3" key="1">
    <citation type="submission" date="2021-07" db="EMBL/GenBank/DDBJ databases">
        <authorList>
            <person name="Palmer J.M."/>
        </authorList>
    </citation>
    <scope>NUCLEOTIDE SEQUENCE [LARGE SCALE GENOMIC DNA]</scope>
    <source>
        <strain evidence="2 3">AT_MEX2019</strain>
        <tissue evidence="2">Muscle</tissue>
    </source>
</reference>
<feature type="region of interest" description="Disordered" evidence="1">
    <location>
        <begin position="70"/>
        <end position="89"/>
    </location>
</feature>
<name>A0ABU7A0E5_9TELE</name>
<gene>
    <name evidence="2" type="ORF">ATANTOWER_030308</name>
</gene>
<evidence type="ECO:0000313" key="3">
    <source>
        <dbReference type="Proteomes" id="UP001345963"/>
    </source>
</evidence>
<evidence type="ECO:0000256" key="1">
    <source>
        <dbReference type="SAM" id="MobiDB-lite"/>
    </source>
</evidence>
<keyword evidence="3" id="KW-1185">Reference proteome</keyword>